<dbReference type="Gene3D" id="3.40.50.300">
    <property type="entry name" value="P-loop containing nucleotide triphosphate hydrolases"/>
    <property type="match status" value="1"/>
</dbReference>
<dbReference type="Pfam" id="PF04665">
    <property type="entry name" value="Pox_A32"/>
    <property type="match status" value="1"/>
</dbReference>
<evidence type="ECO:0008006" key="3">
    <source>
        <dbReference type="Google" id="ProtNLM"/>
    </source>
</evidence>
<gene>
    <name evidence="1" type="ORF">RclHR1_23440001</name>
</gene>
<dbReference type="InterPro" id="IPR027417">
    <property type="entry name" value="P-loop_NTPase"/>
</dbReference>
<evidence type="ECO:0000313" key="1">
    <source>
        <dbReference type="EMBL" id="GBB94378.1"/>
    </source>
</evidence>
<keyword evidence="2" id="KW-1185">Reference proteome</keyword>
<organism evidence="1 2">
    <name type="scientific">Rhizophagus clarus</name>
    <dbReference type="NCBI Taxonomy" id="94130"/>
    <lineage>
        <taxon>Eukaryota</taxon>
        <taxon>Fungi</taxon>
        <taxon>Fungi incertae sedis</taxon>
        <taxon>Mucoromycota</taxon>
        <taxon>Glomeromycotina</taxon>
        <taxon>Glomeromycetes</taxon>
        <taxon>Glomerales</taxon>
        <taxon>Glomeraceae</taxon>
        <taxon>Rhizophagus</taxon>
    </lineage>
</organism>
<comment type="caution">
    <text evidence="1">The sequence shown here is derived from an EMBL/GenBank/DDBJ whole genome shotgun (WGS) entry which is preliminary data.</text>
</comment>
<proteinExistence type="predicted"/>
<dbReference type="InterPro" id="IPR006758">
    <property type="entry name" value="A32L"/>
</dbReference>
<dbReference type="EMBL" id="BEXD01001496">
    <property type="protein sequence ID" value="GBB94378.1"/>
    <property type="molecule type" value="Genomic_DNA"/>
</dbReference>
<evidence type="ECO:0000313" key="2">
    <source>
        <dbReference type="Proteomes" id="UP000247702"/>
    </source>
</evidence>
<reference evidence="1 2" key="1">
    <citation type="submission" date="2017-11" db="EMBL/GenBank/DDBJ databases">
        <title>The genome of Rhizophagus clarus HR1 reveals common genetic basis of auxotrophy among arbuscular mycorrhizal fungi.</title>
        <authorList>
            <person name="Kobayashi Y."/>
        </authorList>
    </citation>
    <scope>NUCLEOTIDE SEQUENCE [LARGE SCALE GENOMIC DNA]</scope>
    <source>
        <strain evidence="1 2">HR1</strain>
    </source>
</reference>
<dbReference type="AlphaFoldDB" id="A0A2Z6RQN3"/>
<sequence>MSPKLSLEIACNIAIERGGLCLSDKYINDQSPLLWRCAMEHKWFARLANIKRKNSWCPQCAPNCHQSIEEAKRIAHDRNGDCLSKKYINNNSPLLWRCAIGHEWYSPFASIKNSGTWCPHCQFNRRLTLEDAKQIAISRGGECLSENFDNSKSILLWHCGKGHEWYARFHSIKNLNSWCPYCAGHRITLEDVKQIAIDKGGECLSQEYINSYTPLIWKCNKGHEWSAKLHGIKNLNTWCPKCAGNKRLTLEEANQIASIKNGRCLSEKYLNGRQNLLWQCSIGHKWLASLERVKNKNSWCPECNRHSIETAKSLAHTRNGDCLSSNYVNNKTPLQWKCENGHIWTTNLNKIKDYHQWCPTCGGRNRTISDMKILAQKNNGDCLSERYYDAHTKLLWRCEKSHIWEAPPKTILRGGWCSLCSYFKRENLCREIISKYLGPPSKNRKPNFLKTLEHPRGLELDIPYYHYGFAIEVQGEQHEKYIKFFHRDDPNNFIRQQERDQLKKELCEENQIVLRMKEKSMPIYVYAIDEIPKESLKHMKSNRFAPDWPFRMVVTGGSNSGKTNMVVNLMLGNKLQRMLKGKKGERYIRNDDLILIGKHSEKLWQLVQTSFQIFTNSPKPYQEDVIFKRITPDKIPDITKFSPDRSTVVVFEDLCAESKQIQERIVPYFISGRHQNISPIYVTQKYQAVPKIIRENVSHLVMFRGSGSRDDIHRIVRQYTDDPKKASKIIDKHLRDRNFVVFDFTKPIDDPLAIRLGWDTPLKLNE</sequence>
<accession>A0A2Z6RQN3</accession>
<dbReference type="Proteomes" id="UP000247702">
    <property type="component" value="Unassembled WGS sequence"/>
</dbReference>
<name>A0A2Z6RQN3_9GLOM</name>
<protein>
    <recommendedName>
        <fullName evidence="3">Zinc-ribbon domain-containing protein</fullName>
    </recommendedName>
</protein>